<keyword evidence="2" id="KW-1003">Cell membrane</keyword>
<comment type="subcellular location">
    <subcellularLocation>
        <location evidence="1">Cell membrane</location>
        <topology evidence="1">Multi-pass membrane protein</topology>
    </subcellularLocation>
</comment>
<dbReference type="GO" id="GO:0016301">
    <property type="term" value="F:kinase activity"/>
    <property type="evidence" value="ECO:0007669"/>
    <property type="project" value="UniProtKB-KW"/>
</dbReference>
<dbReference type="EMBL" id="JALJZU010000005">
    <property type="protein sequence ID" value="MCP2009252.1"/>
    <property type="molecule type" value="Genomic_DNA"/>
</dbReference>
<feature type="signal peptide" evidence="6">
    <location>
        <begin position="1"/>
        <end position="23"/>
    </location>
</feature>
<keyword evidence="6" id="KW-0732">Signal</keyword>
<organism evidence="8 10">
    <name type="scientific">Duganella violaceipulchra</name>
    <dbReference type="NCBI Taxonomy" id="2849652"/>
    <lineage>
        <taxon>Bacteria</taxon>
        <taxon>Pseudomonadati</taxon>
        <taxon>Pseudomonadota</taxon>
        <taxon>Betaproteobacteria</taxon>
        <taxon>Burkholderiales</taxon>
        <taxon>Oxalobacteraceae</taxon>
        <taxon>Telluria group</taxon>
        <taxon>Duganella</taxon>
    </lineage>
</organism>
<keyword evidence="4" id="KW-1133">Transmembrane helix</keyword>
<dbReference type="Pfam" id="PF08269">
    <property type="entry name" value="dCache_2"/>
    <property type="match status" value="1"/>
</dbReference>
<keyword evidence="9" id="KW-0418">Kinase</keyword>
<evidence type="ECO:0000313" key="9">
    <source>
        <dbReference type="EMBL" id="MCP2009252.1"/>
    </source>
</evidence>
<evidence type="ECO:0000256" key="4">
    <source>
        <dbReference type="ARBA" id="ARBA00022989"/>
    </source>
</evidence>
<protein>
    <submittedName>
        <fullName evidence="8">Cache domain-containing protein</fullName>
    </submittedName>
    <submittedName>
        <fullName evidence="9">Signal transduction histidine kinase</fullName>
    </submittedName>
</protein>
<gene>
    <name evidence="8" type="ORF">KVP70_26815</name>
    <name evidence="9" type="ORF">L1274_002965</name>
</gene>
<evidence type="ECO:0000259" key="7">
    <source>
        <dbReference type="SMART" id="SM01049"/>
    </source>
</evidence>
<keyword evidence="5" id="KW-0472">Membrane</keyword>
<dbReference type="InterPro" id="IPR033480">
    <property type="entry name" value="sCache_2"/>
</dbReference>
<feature type="domain" description="Single Cache" evidence="7">
    <location>
        <begin position="19"/>
        <end position="106"/>
    </location>
</feature>
<evidence type="ECO:0000313" key="8">
    <source>
        <dbReference type="EMBL" id="MBV6324545.1"/>
    </source>
</evidence>
<dbReference type="SMART" id="SM01049">
    <property type="entry name" value="Cache_2"/>
    <property type="match status" value="1"/>
</dbReference>
<reference evidence="8" key="1">
    <citation type="submission" date="2021-07" db="EMBL/GenBank/DDBJ databases">
        <title>Characterization of violacein-producing bacteria and related species.</title>
        <authorList>
            <person name="Wilson H.S."/>
            <person name="De Leon M.E."/>
        </authorList>
    </citation>
    <scope>NUCLEOTIDE SEQUENCE</scope>
    <source>
        <strain evidence="8">HSC-15S17</strain>
    </source>
</reference>
<sequence>MKKVISVLASGLLLLSLGGGALAEENRGSAEQAVALVKKAAAYFRANGKDKAFAAYDDPKGEFVDRDLYIFVYSQKGEILAHGANKRMIGKNLIDIKDEDGKKFVKEQIDLAMGKGSGWVDLKWINPVTKAIQPKASYVEKVDDVIIGSGIYK</sequence>
<feature type="chain" id="PRO_5041309843" evidence="6">
    <location>
        <begin position="24"/>
        <end position="153"/>
    </location>
</feature>
<name>A0AA41HEF8_9BURK</name>
<evidence type="ECO:0000256" key="2">
    <source>
        <dbReference type="ARBA" id="ARBA00022475"/>
    </source>
</evidence>
<dbReference type="EMBL" id="JAHTGR010000018">
    <property type="protein sequence ID" value="MBV6324545.1"/>
    <property type="molecule type" value="Genomic_DNA"/>
</dbReference>
<evidence type="ECO:0000313" key="10">
    <source>
        <dbReference type="Proteomes" id="UP001155901"/>
    </source>
</evidence>
<reference evidence="9" key="2">
    <citation type="submission" date="2022-03" db="EMBL/GenBank/DDBJ databases">
        <title>Genome Encyclopedia of Bacteria and Archaea VI: Functional Genomics of Type Strains.</title>
        <authorList>
            <person name="Whitman W."/>
        </authorList>
    </citation>
    <scope>NUCLEOTIDE SEQUENCE</scope>
    <source>
        <strain evidence="9">HSC-15S17</strain>
    </source>
</reference>
<dbReference type="RefSeq" id="WP_217945464.1">
    <property type="nucleotide sequence ID" value="NZ_JAHTGR010000018.1"/>
</dbReference>
<keyword evidence="9" id="KW-0808">Transferase</keyword>
<evidence type="ECO:0000256" key="1">
    <source>
        <dbReference type="ARBA" id="ARBA00004651"/>
    </source>
</evidence>
<dbReference type="InterPro" id="IPR004010">
    <property type="entry name" value="Double_Cache_2"/>
</dbReference>
<dbReference type="AlphaFoldDB" id="A0AA41HEF8"/>
<accession>A0AA41HEF8</accession>
<evidence type="ECO:0000313" key="11">
    <source>
        <dbReference type="Proteomes" id="UP001162889"/>
    </source>
</evidence>
<dbReference type="Proteomes" id="UP001162889">
    <property type="component" value="Unassembled WGS sequence"/>
</dbReference>
<evidence type="ECO:0000256" key="6">
    <source>
        <dbReference type="SAM" id="SignalP"/>
    </source>
</evidence>
<evidence type="ECO:0000256" key="5">
    <source>
        <dbReference type="ARBA" id="ARBA00023136"/>
    </source>
</evidence>
<keyword evidence="11" id="KW-1185">Reference proteome</keyword>
<dbReference type="GO" id="GO:0005886">
    <property type="term" value="C:plasma membrane"/>
    <property type="evidence" value="ECO:0007669"/>
    <property type="project" value="UniProtKB-SubCell"/>
</dbReference>
<proteinExistence type="predicted"/>
<comment type="caution">
    <text evidence="8">The sequence shown here is derived from an EMBL/GenBank/DDBJ whole genome shotgun (WGS) entry which is preliminary data.</text>
</comment>
<keyword evidence="3" id="KW-0812">Transmembrane</keyword>
<dbReference type="Proteomes" id="UP001155901">
    <property type="component" value="Unassembled WGS sequence"/>
</dbReference>
<evidence type="ECO:0000256" key="3">
    <source>
        <dbReference type="ARBA" id="ARBA00022692"/>
    </source>
</evidence>